<evidence type="ECO:0000256" key="3">
    <source>
        <dbReference type="SAM" id="MobiDB-lite"/>
    </source>
</evidence>
<dbReference type="Gramene" id="Psat03G0282900-T1">
    <property type="protein sequence ID" value="KAI5427572.1"/>
    <property type="gene ID" value="KIW84_032829"/>
</dbReference>
<accession>A0A9D4XVY9</accession>
<organism evidence="5 6">
    <name type="scientific">Pisum sativum</name>
    <name type="common">Garden pea</name>
    <name type="synonym">Lathyrus oleraceus</name>
    <dbReference type="NCBI Taxonomy" id="3888"/>
    <lineage>
        <taxon>Eukaryota</taxon>
        <taxon>Viridiplantae</taxon>
        <taxon>Streptophyta</taxon>
        <taxon>Embryophyta</taxon>
        <taxon>Tracheophyta</taxon>
        <taxon>Spermatophyta</taxon>
        <taxon>Magnoliopsida</taxon>
        <taxon>eudicotyledons</taxon>
        <taxon>Gunneridae</taxon>
        <taxon>Pentapetalae</taxon>
        <taxon>rosids</taxon>
        <taxon>fabids</taxon>
        <taxon>Fabales</taxon>
        <taxon>Fabaceae</taxon>
        <taxon>Papilionoideae</taxon>
        <taxon>50 kb inversion clade</taxon>
        <taxon>NPAAA clade</taxon>
        <taxon>Hologalegina</taxon>
        <taxon>IRL clade</taxon>
        <taxon>Fabeae</taxon>
        <taxon>Lathyrus</taxon>
    </lineage>
</organism>
<feature type="compositionally biased region" description="Pro residues" evidence="3">
    <location>
        <begin position="534"/>
        <end position="544"/>
    </location>
</feature>
<evidence type="ECO:0000256" key="1">
    <source>
        <dbReference type="ARBA" id="ARBA00022664"/>
    </source>
</evidence>
<feature type="coiled-coil region" evidence="2">
    <location>
        <begin position="284"/>
        <end position="336"/>
    </location>
</feature>
<keyword evidence="6" id="KW-1185">Reference proteome</keyword>
<dbReference type="FunFam" id="1.25.40.90:FF:000018">
    <property type="entry name" value="ENTH/VHS family protein isoform 1"/>
    <property type="match status" value="1"/>
</dbReference>
<sequence>MLDFLLKKEYYKKNKNSTPHFEEKNTGWKAPLSDTVTEAVHCRGSPSPLPSFTSKSPRYINLSKSSMSNDIFDGQILAEKLSKLNNSQQSIESLSRWCIPHQTRAKDIVEIWDKWFNASQKEQRVSFLNLANDILQNSRRKGIEFVNEFWKVLPAALRCVYESGDVHGRKAVNRLIDVWEERKVFGSRSQGLKDELMSKNPLPCPVSNGKGSDSIKIMKRDAHSVRIKLAVGCLPEKILTAFHSVLDEHLNEEAALNKCNAGVHDMVKLLDDVENTLAQGSQPGSTLANELREREKELKQYMEQLENAEAARDSLLSQLKDALHEQESKQELVRAQLLVVRGQIEKTTGIRKWLNQTTEATHPSVQLNSTTSEPTFAQPSMSFSPFQTPEEDNKKAAAAVAAKLAASSSSAQMLASVLSSLVAEEAASVNGSFNSKGFTSGLPMFNPEKRPKIEKLPPVSDVNISDMASSSFFTNLQQPLSTNPQHPPSANMQTMSQANQLHTAFVSAPLPPQYVQPTSFMDGGIPYGYMSNNLPPPPPPPFPPHAASGLSMPSTQPVQQSSPGGFYRPHGIGFYGQTHPSTPPPVHRH</sequence>
<evidence type="ECO:0000256" key="2">
    <source>
        <dbReference type="SAM" id="Coils"/>
    </source>
</evidence>
<dbReference type="AlphaFoldDB" id="A0A9D4XVY9"/>
<evidence type="ECO:0000313" key="6">
    <source>
        <dbReference type="Proteomes" id="UP001058974"/>
    </source>
</evidence>
<dbReference type="InterPro" id="IPR008942">
    <property type="entry name" value="ENTH_VHS"/>
</dbReference>
<dbReference type="CDD" id="cd16981">
    <property type="entry name" value="CID_RPRD_like"/>
    <property type="match status" value="1"/>
</dbReference>
<dbReference type="PANTHER" id="PTHR12460:SF31">
    <property type="entry name" value="RNA POLYMERASE II-BINDING DOMAIN PROTEIN"/>
    <property type="match status" value="1"/>
</dbReference>
<dbReference type="PANTHER" id="PTHR12460">
    <property type="entry name" value="CYCLIN-DEPENDENT KINASE INHIBITOR-RELATED PROTEIN"/>
    <property type="match status" value="1"/>
</dbReference>
<feature type="domain" description="CID" evidence="4">
    <location>
        <begin position="69"/>
        <end position="201"/>
    </location>
</feature>
<dbReference type="Pfam" id="PF04818">
    <property type="entry name" value="CID"/>
    <property type="match status" value="1"/>
</dbReference>
<gene>
    <name evidence="5" type="ORF">KIW84_032829</name>
</gene>
<feature type="compositionally biased region" description="Polar residues" evidence="3">
    <location>
        <begin position="551"/>
        <end position="563"/>
    </location>
</feature>
<dbReference type="InterPro" id="IPR006569">
    <property type="entry name" value="CID_dom"/>
</dbReference>
<dbReference type="Proteomes" id="UP001058974">
    <property type="component" value="Chromosome 3"/>
</dbReference>
<dbReference type="GO" id="GO:0000993">
    <property type="term" value="F:RNA polymerase II complex binding"/>
    <property type="evidence" value="ECO:0007669"/>
    <property type="project" value="TreeGrafter"/>
</dbReference>
<dbReference type="PROSITE" id="PS51391">
    <property type="entry name" value="CID"/>
    <property type="match status" value="1"/>
</dbReference>
<protein>
    <recommendedName>
        <fullName evidence="4">CID domain-containing protein</fullName>
    </recommendedName>
</protein>
<reference evidence="5 6" key="1">
    <citation type="journal article" date="2022" name="Nat. Genet.">
        <title>Improved pea reference genome and pan-genome highlight genomic features and evolutionary characteristics.</title>
        <authorList>
            <person name="Yang T."/>
            <person name="Liu R."/>
            <person name="Luo Y."/>
            <person name="Hu S."/>
            <person name="Wang D."/>
            <person name="Wang C."/>
            <person name="Pandey M.K."/>
            <person name="Ge S."/>
            <person name="Xu Q."/>
            <person name="Li N."/>
            <person name="Li G."/>
            <person name="Huang Y."/>
            <person name="Saxena R.K."/>
            <person name="Ji Y."/>
            <person name="Li M."/>
            <person name="Yan X."/>
            <person name="He Y."/>
            <person name="Liu Y."/>
            <person name="Wang X."/>
            <person name="Xiang C."/>
            <person name="Varshney R.K."/>
            <person name="Ding H."/>
            <person name="Gao S."/>
            <person name="Zong X."/>
        </authorList>
    </citation>
    <scope>NUCLEOTIDE SEQUENCE [LARGE SCALE GENOMIC DNA]</scope>
    <source>
        <strain evidence="5 6">cv. Zhongwan 6</strain>
    </source>
</reference>
<evidence type="ECO:0000259" key="4">
    <source>
        <dbReference type="PROSITE" id="PS51391"/>
    </source>
</evidence>
<feature type="compositionally biased region" description="Polar residues" evidence="3">
    <location>
        <begin position="361"/>
        <end position="387"/>
    </location>
</feature>
<dbReference type="EMBL" id="JAMSHJ010000003">
    <property type="protein sequence ID" value="KAI5427572.1"/>
    <property type="molecule type" value="Genomic_DNA"/>
</dbReference>
<evidence type="ECO:0000313" key="5">
    <source>
        <dbReference type="EMBL" id="KAI5427572.1"/>
    </source>
</evidence>
<dbReference type="SMART" id="SM00582">
    <property type="entry name" value="RPR"/>
    <property type="match status" value="1"/>
</dbReference>
<proteinExistence type="predicted"/>
<dbReference type="SUPFAM" id="SSF48464">
    <property type="entry name" value="ENTH/VHS domain"/>
    <property type="match status" value="1"/>
</dbReference>
<keyword evidence="1" id="KW-0507">mRNA processing</keyword>
<comment type="caution">
    <text evidence="5">The sequence shown here is derived from an EMBL/GenBank/DDBJ whole genome shotgun (WGS) entry which is preliminary data.</text>
</comment>
<feature type="region of interest" description="Disordered" evidence="3">
    <location>
        <begin position="531"/>
        <end position="589"/>
    </location>
</feature>
<dbReference type="GO" id="GO:0005634">
    <property type="term" value="C:nucleus"/>
    <property type="evidence" value="ECO:0007669"/>
    <property type="project" value="UniProtKB-ARBA"/>
</dbReference>
<feature type="region of interest" description="Disordered" evidence="3">
    <location>
        <begin position="361"/>
        <end position="390"/>
    </location>
</feature>
<keyword evidence="2" id="KW-0175">Coiled coil</keyword>
<name>A0A9D4XVY9_PEA</name>
<dbReference type="GO" id="GO:0031124">
    <property type="term" value="P:mRNA 3'-end processing"/>
    <property type="evidence" value="ECO:0007669"/>
    <property type="project" value="TreeGrafter"/>
</dbReference>
<dbReference type="Gene3D" id="1.25.40.90">
    <property type="match status" value="1"/>
</dbReference>